<dbReference type="AlphaFoldDB" id="A0A9X1ACC6"/>
<keyword evidence="2" id="KW-1185">Reference proteome</keyword>
<reference evidence="1" key="1">
    <citation type="journal article" date="2021" name="Microorganisms">
        <title>Phylogenomic Reconstruction and Metabolic Potential of the Genus Aminobacter.</title>
        <authorList>
            <person name="Artuso I."/>
            <person name="Turrini P."/>
            <person name="Pirolo M."/>
            <person name="Lugli G.A."/>
            <person name="Ventura M."/>
            <person name="Visca P."/>
        </authorList>
    </citation>
    <scope>NUCLEOTIDE SEQUENCE</scope>
    <source>
        <strain evidence="1">LMG 26462</strain>
    </source>
</reference>
<evidence type="ECO:0000313" key="1">
    <source>
        <dbReference type="EMBL" id="MBT1157311.1"/>
    </source>
</evidence>
<comment type="caution">
    <text evidence="1">The sequence shown here is derived from an EMBL/GenBank/DDBJ whole genome shotgun (WGS) entry which is preliminary data.</text>
</comment>
<sequence>MLLLEMLHRGAWCRQLEWLHGRLLGYTDEQNEYHLARTYPEGWKR</sequence>
<reference evidence="1" key="2">
    <citation type="submission" date="2021-03" db="EMBL/GenBank/DDBJ databases">
        <authorList>
            <person name="Artuso I."/>
            <person name="Turrini P."/>
            <person name="Pirolo M."/>
            <person name="Lugli G.A."/>
            <person name="Ventura M."/>
            <person name="Visca P."/>
        </authorList>
    </citation>
    <scope>NUCLEOTIDE SEQUENCE</scope>
    <source>
        <strain evidence="1">LMG 26462</strain>
    </source>
</reference>
<evidence type="ECO:0000313" key="2">
    <source>
        <dbReference type="Proteomes" id="UP001138921"/>
    </source>
</evidence>
<dbReference type="Proteomes" id="UP001138921">
    <property type="component" value="Unassembled WGS sequence"/>
</dbReference>
<name>A0A9X1ACC6_9HYPH</name>
<organism evidence="1 2">
    <name type="scientific">Aminobacter anthyllidis</name>
    <dbReference type="NCBI Taxonomy" id="1035067"/>
    <lineage>
        <taxon>Bacteria</taxon>
        <taxon>Pseudomonadati</taxon>
        <taxon>Pseudomonadota</taxon>
        <taxon>Alphaproteobacteria</taxon>
        <taxon>Hyphomicrobiales</taxon>
        <taxon>Phyllobacteriaceae</taxon>
        <taxon>Aminobacter</taxon>
    </lineage>
</organism>
<accession>A0A9X1ACC6</accession>
<gene>
    <name evidence="1" type="ORF">J1C56_17100</name>
</gene>
<protein>
    <submittedName>
        <fullName evidence="1">Uncharacterized protein</fullName>
    </submittedName>
</protein>
<dbReference type="RefSeq" id="WP_214391284.1">
    <property type="nucleotide sequence ID" value="NZ_JAFLWW010000005.1"/>
</dbReference>
<dbReference type="EMBL" id="JAFLWW010000005">
    <property type="protein sequence ID" value="MBT1157311.1"/>
    <property type="molecule type" value="Genomic_DNA"/>
</dbReference>
<proteinExistence type="predicted"/>